<keyword evidence="5 8" id="KW-1133">Transmembrane helix</keyword>
<feature type="transmembrane region" description="Helical" evidence="8">
    <location>
        <begin position="656"/>
        <end position="677"/>
    </location>
</feature>
<comment type="similarity">
    <text evidence="2">Belongs to the CSC1 (TC 1.A.17) family.</text>
</comment>
<feature type="transmembrane region" description="Helical" evidence="8">
    <location>
        <begin position="149"/>
        <end position="168"/>
    </location>
</feature>
<dbReference type="PANTHER" id="PTHR13018">
    <property type="entry name" value="PROBABLE MEMBRANE PROTEIN DUF221-RELATED"/>
    <property type="match status" value="1"/>
</dbReference>
<feature type="transmembrane region" description="Helical" evidence="8">
    <location>
        <begin position="582"/>
        <end position="606"/>
    </location>
</feature>
<feature type="transmembrane region" description="Helical" evidence="8">
    <location>
        <begin position="97"/>
        <end position="114"/>
    </location>
</feature>
<keyword evidence="13" id="KW-1185">Reference proteome</keyword>
<dbReference type="EMBL" id="OZ019893">
    <property type="protein sequence ID" value="CAK9191235.1"/>
    <property type="molecule type" value="Genomic_DNA"/>
</dbReference>
<dbReference type="PANTHER" id="PTHR13018:SF100">
    <property type="entry name" value="CSC1-LIKE PROTEIN ERD4"/>
    <property type="match status" value="1"/>
</dbReference>
<dbReference type="InterPro" id="IPR027815">
    <property type="entry name" value="CSC1/OSCA1-like_cyt"/>
</dbReference>
<dbReference type="Proteomes" id="UP001497512">
    <property type="component" value="Chromosome 1"/>
</dbReference>
<organism evidence="12 13">
    <name type="scientific">Sphagnum troendelagicum</name>
    <dbReference type="NCBI Taxonomy" id="128251"/>
    <lineage>
        <taxon>Eukaryota</taxon>
        <taxon>Viridiplantae</taxon>
        <taxon>Streptophyta</taxon>
        <taxon>Embryophyta</taxon>
        <taxon>Bryophyta</taxon>
        <taxon>Sphagnophytina</taxon>
        <taxon>Sphagnopsida</taxon>
        <taxon>Sphagnales</taxon>
        <taxon>Sphagnaceae</taxon>
        <taxon>Sphagnum</taxon>
    </lineage>
</organism>
<keyword evidence="3" id="KW-0813">Transport</keyword>
<dbReference type="Pfam" id="PF02714">
    <property type="entry name" value="RSN1_7TM"/>
    <property type="match status" value="1"/>
</dbReference>
<feature type="compositionally biased region" description="Polar residues" evidence="7">
    <location>
        <begin position="728"/>
        <end position="739"/>
    </location>
</feature>
<keyword evidence="4 8" id="KW-0812">Transmembrane</keyword>
<evidence type="ECO:0008006" key="14">
    <source>
        <dbReference type="Google" id="ProtNLM"/>
    </source>
</evidence>
<evidence type="ECO:0000313" key="12">
    <source>
        <dbReference type="EMBL" id="CAK9191235.1"/>
    </source>
</evidence>
<evidence type="ECO:0000259" key="9">
    <source>
        <dbReference type="Pfam" id="PF02714"/>
    </source>
</evidence>
<proteinExistence type="inferred from homology"/>
<evidence type="ECO:0000259" key="10">
    <source>
        <dbReference type="Pfam" id="PF13967"/>
    </source>
</evidence>
<dbReference type="Pfam" id="PF13967">
    <property type="entry name" value="RSN1_TM"/>
    <property type="match status" value="1"/>
</dbReference>
<gene>
    <name evidence="12" type="ORF">CSSPTR1EN2_LOCUS1289</name>
</gene>
<feature type="transmembrane region" description="Helical" evidence="8">
    <location>
        <begin position="628"/>
        <end position="649"/>
    </location>
</feature>
<feature type="transmembrane region" description="Helical" evidence="8">
    <location>
        <begin position="6"/>
        <end position="27"/>
    </location>
</feature>
<feature type="transmembrane region" description="Helical" evidence="8">
    <location>
        <begin position="463"/>
        <end position="485"/>
    </location>
</feature>
<feature type="domain" description="CSC1/OSCA1-like N-terminal transmembrane" evidence="10">
    <location>
        <begin position="5"/>
        <end position="169"/>
    </location>
</feature>
<evidence type="ECO:0000256" key="4">
    <source>
        <dbReference type="ARBA" id="ARBA00022692"/>
    </source>
</evidence>
<feature type="transmembrane region" description="Helical" evidence="8">
    <location>
        <begin position="371"/>
        <end position="391"/>
    </location>
</feature>
<protein>
    <recommendedName>
        <fullName evidence="14">CSC1-like protein ERD4</fullName>
    </recommendedName>
</protein>
<feature type="region of interest" description="Disordered" evidence="7">
    <location>
        <begin position="713"/>
        <end position="750"/>
    </location>
</feature>
<evidence type="ECO:0000256" key="1">
    <source>
        <dbReference type="ARBA" id="ARBA00004141"/>
    </source>
</evidence>
<feature type="domain" description="CSC1/OSCA1-like 7TM region" evidence="9">
    <location>
        <begin position="369"/>
        <end position="647"/>
    </location>
</feature>
<feature type="transmembrane region" description="Helical" evidence="8">
    <location>
        <begin position="423"/>
        <end position="443"/>
    </location>
</feature>
<dbReference type="Pfam" id="PF14703">
    <property type="entry name" value="PHM7_cyt"/>
    <property type="match status" value="1"/>
</dbReference>
<dbReference type="InterPro" id="IPR032880">
    <property type="entry name" value="CSC1/OSCA1-like_N"/>
</dbReference>
<evidence type="ECO:0000256" key="5">
    <source>
        <dbReference type="ARBA" id="ARBA00022989"/>
    </source>
</evidence>
<feature type="domain" description="CSC1/OSCA1-like cytosolic" evidence="11">
    <location>
        <begin position="191"/>
        <end position="358"/>
    </location>
</feature>
<evidence type="ECO:0000256" key="7">
    <source>
        <dbReference type="SAM" id="MobiDB-lite"/>
    </source>
</evidence>
<reference evidence="12 13" key="1">
    <citation type="submission" date="2024-02" db="EMBL/GenBank/DDBJ databases">
        <authorList>
            <consortium name="ELIXIR-Norway"/>
            <consortium name="Elixir Norway"/>
        </authorList>
    </citation>
    <scope>NUCLEOTIDE SEQUENCE [LARGE SCALE GENOMIC DNA]</scope>
</reference>
<accession>A0ABP0TBI2</accession>
<feature type="compositionally biased region" description="Basic and acidic residues" evidence="7">
    <location>
        <begin position="713"/>
        <end position="727"/>
    </location>
</feature>
<evidence type="ECO:0000256" key="3">
    <source>
        <dbReference type="ARBA" id="ARBA00022448"/>
    </source>
</evidence>
<feature type="transmembrane region" description="Helical" evidence="8">
    <location>
        <begin position="514"/>
        <end position="531"/>
    </location>
</feature>
<evidence type="ECO:0000313" key="13">
    <source>
        <dbReference type="Proteomes" id="UP001497512"/>
    </source>
</evidence>
<comment type="subcellular location">
    <subcellularLocation>
        <location evidence="1">Membrane</location>
        <topology evidence="1">Multi-pass membrane protein</topology>
    </subcellularLocation>
</comment>
<dbReference type="InterPro" id="IPR003864">
    <property type="entry name" value="CSC1/OSCA1-like_7TM"/>
</dbReference>
<evidence type="ECO:0000256" key="6">
    <source>
        <dbReference type="ARBA" id="ARBA00023136"/>
    </source>
</evidence>
<dbReference type="InterPro" id="IPR045122">
    <property type="entry name" value="Csc1-like"/>
</dbReference>
<keyword evidence="6 8" id="KW-0472">Membrane</keyword>
<evidence type="ECO:0000259" key="11">
    <source>
        <dbReference type="Pfam" id="PF14703"/>
    </source>
</evidence>
<sequence>MDYGAFITSLLTSFAIFCLLVLVYTVLSRWPMNYNIYYCSRILSGSGPPPLPPRSRFVWNPFAWIKEAFIATDVQLAETAGLDATIYINFFSTALEIFGYSASFCIPVLIPIAVTSHQNEQELQINPNNTYEPIDNLAIGNVEPGSSKLWAFLIGVYWVSFVTYYVLVKNYKHMIDLRTSEQAHEKASPQQFSCLVRDIPKPPRGMTRVQQVDTFFKKLHPDSYEKCMVVTNHKKLSEMWSKLESAKKSLAHVESQFDLSKSPTFPEGNRPTHKTGLFGLWGRKVDSIDFYNEQIKELAPQVATEQCRTLEEEQKAAAFVFFNNRRAAAEASQVVHAPYAMQWQVFPAPEPREVVWENLAKPLYERMVREMIIYIVVFFTVVFYMIPIAFISSLTTLNNLVKLVPFIKAIVDYPPLNTVLQAYLPQLALIIFLALLPGFLMLLSRHEGIPSQSLMVRATSGKYFYFVVFNVFIGVTLFGTIFSSLDGFKELLNSRKLSVSNVVTLFGNKLPPNATYFITFVALQFFVGYGLELSRLVPLTIYHLKQKYLCKTEEEVEEAWAPGPLTYETLVPNDMLIVTITLCYSVISPIILIFGLLYFGIGWLVLRNQALKVYVPSFESGGRMWPHIHSRILASLFVAQITMIGYFGIKKFPYTVLVIFLPFITIGFTLICKMNYYPSFQVTSLAIASEVVTQSPSLSAIINAYTPACLQSEADKSEDNDRFEDARSNVSSRTDSGINFSPGGSGQESA</sequence>
<evidence type="ECO:0000256" key="8">
    <source>
        <dbReference type="SAM" id="Phobius"/>
    </source>
</evidence>
<name>A0ABP0TBI2_9BRYO</name>
<evidence type="ECO:0000256" key="2">
    <source>
        <dbReference type="ARBA" id="ARBA00007779"/>
    </source>
</evidence>